<evidence type="ECO:0000313" key="2">
    <source>
        <dbReference type="EMBL" id="UJO25324.1"/>
    </source>
</evidence>
<dbReference type="EMBL" id="CP090175">
    <property type="protein sequence ID" value="UJO25324.1"/>
    <property type="molecule type" value="Genomic_DNA"/>
</dbReference>
<gene>
    <name evidence="2" type="ORF">CLAFUR5_14488</name>
</gene>
<reference evidence="2" key="1">
    <citation type="submission" date="2021-12" db="EMBL/GenBank/DDBJ databases">
        <authorList>
            <person name="Zaccaron A."/>
            <person name="Stergiopoulos I."/>
        </authorList>
    </citation>
    <scope>NUCLEOTIDE SEQUENCE</scope>
    <source>
        <strain evidence="2">Race5_Kim</strain>
    </source>
</reference>
<feature type="region of interest" description="Disordered" evidence="1">
    <location>
        <begin position="1"/>
        <end position="21"/>
    </location>
</feature>
<sequence length="160" mass="18064">MTGEAGIQESTSRQASRASSEHFLRDITHSITESINRRNWNSSVWDNMSPDFVAQYEESRWTSGVTLQEHLHNLYSVTNIFPDSKASIIDLDVMIDDSNSQAQVNFILEIKNTPVGGPHVQYLYVMEWKKYGDEWKCTRHRGMAGMAGPSMVGSTVSGYL</sequence>
<dbReference type="AlphaFoldDB" id="A0A9Q8PMW9"/>
<accession>A0A9Q8PMW9</accession>
<evidence type="ECO:0000256" key="1">
    <source>
        <dbReference type="SAM" id="MobiDB-lite"/>
    </source>
</evidence>
<reference evidence="2" key="2">
    <citation type="journal article" date="2022" name="Microb. Genom.">
        <title>A chromosome-scale genome assembly of the tomato pathogen Cladosporium fulvum reveals a compartmentalized genome architecture and the presence of a dispensable chromosome.</title>
        <authorList>
            <person name="Zaccaron A.Z."/>
            <person name="Chen L.H."/>
            <person name="Samaras A."/>
            <person name="Stergiopoulos I."/>
        </authorList>
    </citation>
    <scope>NUCLEOTIDE SEQUENCE</scope>
    <source>
        <strain evidence="2">Race5_Kim</strain>
    </source>
</reference>
<dbReference type="OMA" id="GMAGPSM"/>
<dbReference type="Proteomes" id="UP000756132">
    <property type="component" value="Chromosome 13"/>
</dbReference>
<dbReference type="RefSeq" id="XP_047769690.1">
    <property type="nucleotide sequence ID" value="XM_047913636.1"/>
</dbReference>
<organism evidence="2 3">
    <name type="scientific">Passalora fulva</name>
    <name type="common">Tomato leaf mold</name>
    <name type="synonym">Cladosporium fulvum</name>
    <dbReference type="NCBI Taxonomy" id="5499"/>
    <lineage>
        <taxon>Eukaryota</taxon>
        <taxon>Fungi</taxon>
        <taxon>Dikarya</taxon>
        <taxon>Ascomycota</taxon>
        <taxon>Pezizomycotina</taxon>
        <taxon>Dothideomycetes</taxon>
        <taxon>Dothideomycetidae</taxon>
        <taxon>Mycosphaerellales</taxon>
        <taxon>Mycosphaerellaceae</taxon>
        <taxon>Fulvia</taxon>
    </lineage>
</organism>
<keyword evidence="3" id="KW-1185">Reference proteome</keyword>
<proteinExistence type="predicted"/>
<dbReference type="InterPro" id="IPR032710">
    <property type="entry name" value="NTF2-like_dom_sf"/>
</dbReference>
<evidence type="ECO:0000313" key="3">
    <source>
        <dbReference type="Proteomes" id="UP000756132"/>
    </source>
</evidence>
<dbReference type="OrthoDB" id="3621732at2759"/>
<feature type="compositionally biased region" description="Polar residues" evidence="1">
    <location>
        <begin position="8"/>
        <end position="18"/>
    </location>
</feature>
<dbReference type="KEGG" id="ffu:CLAFUR5_14488"/>
<name>A0A9Q8PMW9_PASFU</name>
<protein>
    <submittedName>
        <fullName evidence="2">Uncharacterized protein</fullName>
    </submittedName>
</protein>
<dbReference type="SUPFAM" id="SSF54427">
    <property type="entry name" value="NTF2-like"/>
    <property type="match status" value="1"/>
</dbReference>
<dbReference type="GeneID" id="71994366"/>